<dbReference type="CDD" id="cd06267">
    <property type="entry name" value="PBP1_LacI_sugar_binding-like"/>
    <property type="match status" value="1"/>
</dbReference>
<name>A0A4U8QDF0_9FIRM</name>
<evidence type="ECO:0000256" key="1">
    <source>
        <dbReference type="ARBA" id="ARBA00023015"/>
    </source>
</evidence>
<gene>
    <name evidence="6" type="primary">ccpA_2</name>
    <name evidence="6" type="ORF">DSM106044_00735</name>
</gene>
<dbReference type="PANTHER" id="PTHR30146:SF149">
    <property type="entry name" value="HTH-TYPE TRANSCRIPTIONAL REGULATOR EBGR"/>
    <property type="match status" value="1"/>
</dbReference>
<dbReference type="InterPro" id="IPR000843">
    <property type="entry name" value="HTH_LacI"/>
</dbReference>
<proteinExistence type="predicted"/>
<dbReference type="GO" id="GO:0000976">
    <property type="term" value="F:transcription cis-regulatory region binding"/>
    <property type="evidence" value="ECO:0007669"/>
    <property type="project" value="TreeGrafter"/>
</dbReference>
<keyword evidence="1" id="KW-0805">Transcription regulation</keyword>
<dbReference type="EMBL" id="QGQD01000017">
    <property type="protein sequence ID" value="TLD02353.1"/>
    <property type="molecule type" value="Genomic_DNA"/>
</dbReference>
<keyword evidence="7" id="KW-1185">Reference proteome</keyword>
<accession>A0A4U8QDF0</accession>
<dbReference type="Pfam" id="PF13377">
    <property type="entry name" value="Peripla_BP_3"/>
    <property type="match status" value="1"/>
</dbReference>
<dbReference type="SUPFAM" id="SSF47413">
    <property type="entry name" value="lambda repressor-like DNA-binding domains"/>
    <property type="match status" value="1"/>
</dbReference>
<evidence type="ECO:0000256" key="3">
    <source>
        <dbReference type="ARBA" id="ARBA00023163"/>
    </source>
</evidence>
<dbReference type="GO" id="GO:0003700">
    <property type="term" value="F:DNA-binding transcription factor activity"/>
    <property type="evidence" value="ECO:0007669"/>
    <property type="project" value="TreeGrafter"/>
</dbReference>
<dbReference type="SUPFAM" id="SSF53822">
    <property type="entry name" value="Periplasmic binding protein-like I"/>
    <property type="match status" value="1"/>
</dbReference>
<sequence length="327" mass="37079">MTFTARDVAKKAGVSLATVSRYFSGGKVVSTELARKIEDAADKLGYEHKGRRHRNCGVIAVLIPEFPLEFFSEVMREIVDQMPRYDYRIVFIPILEGKDDYKQYFNEMNIEGVIYLDENISGDILNYIASKKIRTVMCGGATLDRRLGMVHINDLAAGYEGTRYLLELGHERILFLSDRNRSISSVFQRLTGAKRAMEEKNVPFDEKSMVLFGGVTYDMGYRLAKQAVENEREFTAIFAFSDEMAIGAMAALKECKVQVPEDVSVLGFDDITAAGRAVPPLTTIHQPIRQFVTKSLNMFLNLYGEEENMDITLPFDIVQRNTCQKRQ</sequence>
<dbReference type="Gene3D" id="3.40.50.2300">
    <property type="match status" value="2"/>
</dbReference>
<evidence type="ECO:0000259" key="4">
    <source>
        <dbReference type="PROSITE" id="PS50932"/>
    </source>
</evidence>
<dbReference type="Pfam" id="PF00356">
    <property type="entry name" value="LacI"/>
    <property type="match status" value="1"/>
</dbReference>
<feature type="domain" description="HTH cro/C1-type" evidence="5">
    <location>
        <begin position="4"/>
        <end position="40"/>
    </location>
</feature>
<evidence type="ECO:0000313" key="6">
    <source>
        <dbReference type="EMBL" id="TLD02353.1"/>
    </source>
</evidence>
<keyword evidence="3" id="KW-0804">Transcription</keyword>
<dbReference type="Proteomes" id="UP000306509">
    <property type="component" value="Unassembled WGS sequence"/>
</dbReference>
<dbReference type="STRING" id="180332.GCA_000797495_00193"/>
<evidence type="ECO:0000256" key="2">
    <source>
        <dbReference type="ARBA" id="ARBA00023125"/>
    </source>
</evidence>
<comment type="caution">
    <text evidence="6">The sequence shown here is derived from an EMBL/GenBank/DDBJ whole genome shotgun (WGS) entry which is preliminary data.</text>
</comment>
<dbReference type="CDD" id="cd01392">
    <property type="entry name" value="HTH_LacI"/>
    <property type="match status" value="1"/>
</dbReference>
<dbReference type="PROSITE" id="PS50932">
    <property type="entry name" value="HTH_LACI_2"/>
    <property type="match status" value="1"/>
</dbReference>
<dbReference type="InterPro" id="IPR046335">
    <property type="entry name" value="LacI/GalR-like_sensor"/>
</dbReference>
<dbReference type="InterPro" id="IPR010982">
    <property type="entry name" value="Lambda_DNA-bd_dom_sf"/>
</dbReference>
<dbReference type="PROSITE" id="PS50943">
    <property type="entry name" value="HTH_CROC1"/>
    <property type="match status" value="1"/>
</dbReference>
<dbReference type="PANTHER" id="PTHR30146">
    <property type="entry name" value="LACI-RELATED TRANSCRIPTIONAL REPRESSOR"/>
    <property type="match status" value="1"/>
</dbReference>
<keyword evidence="2" id="KW-0238">DNA-binding</keyword>
<dbReference type="InterPro" id="IPR001387">
    <property type="entry name" value="Cro/C1-type_HTH"/>
</dbReference>
<evidence type="ECO:0000313" key="7">
    <source>
        <dbReference type="Proteomes" id="UP000306509"/>
    </source>
</evidence>
<dbReference type="RefSeq" id="WP_044289545.1">
    <property type="nucleotide sequence ID" value="NZ_CABMJZ010000116.1"/>
</dbReference>
<feature type="domain" description="HTH lacI-type" evidence="4">
    <location>
        <begin position="3"/>
        <end position="55"/>
    </location>
</feature>
<reference evidence="6 7" key="1">
    <citation type="journal article" date="2019" name="Anaerobe">
        <title>Detection of Robinsoniella peoriensis in multiple bone samples of a trauma patient.</title>
        <authorList>
            <person name="Schrottner P."/>
            <person name="Hartwich K."/>
            <person name="Bunk B."/>
            <person name="Schober I."/>
            <person name="Helbig S."/>
            <person name="Rudolph W.W."/>
            <person name="Gunzer F."/>
        </authorList>
    </citation>
    <scope>NUCLEOTIDE SEQUENCE [LARGE SCALE GENOMIC DNA]</scope>
    <source>
        <strain evidence="6 7">DSM 106044</strain>
    </source>
</reference>
<dbReference type="AlphaFoldDB" id="A0A4U8QDF0"/>
<evidence type="ECO:0000259" key="5">
    <source>
        <dbReference type="PROSITE" id="PS50943"/>
    </source>
</evidence>
<dbReference type="InterPro" id="IPR028082">
    <property type="entry name" value="Peripla_BP_I"/>
</dbReference>
<organism evidence="6 7">
    <name type="scientific">Robinsoniella peoriensis</name>
    <dbReference type="NCBI Taxonomy" id="180332"/>
    <lineage>
        <taxon>Bacteria</taxon>
        <taxon>Bacillati</taxon>
        <taxon>Bacillota</taxon>
        <taxon>Clostridia</taxon>
        <taxon>Lachnospirales</taxon>
        <taxon>Lachnospiraceae</taxon>
        <taxon>Robinsoniella</taxon>
    </lineage>
</organism>
<dbReference type="SMART" id="SM00354">
    <property type="entry name" value="HTH_LACI"/>
    <property type="match status" value="1"/>
</dbReference>
<dbReference type="Gene3D" id="1.10.260.40">
    <property type="entry name" value="lambda repressor-like DNA-binding domains"/>
    <property type="match status" value="1"/>
</dbReference>
<protein>
    <submittedName>
        <fullName evidence="6">Glucose-resistance amylase regulator</fullName>
    </submittedName>
</protein>